<evidence type="ECO:0000256" key="6">
    <source>
        <dbReference type="SAM" id="Phobius"/>
    </source>
</evidence>
<comment type="subcellular location">
    <subcellularLocation>
        <location evidence="1">Membrane</location>
        <topology evidence="1">Single-pass type II membrane protein</topology>
    </subcellularLocation>
</comment>
<dbReference type="InterPro" id="IPR051993">
    <property type="entry name" value="Glycosyltransferase_8"/>
</dbReference>
<reference evidence="7 8" key="1">
    <citation type="submission" date="2024-02" db="EMBL/GenBank/DDBJ databases">
        <authorList>
            <person name="Daric V."/>
            <person name="Darras S."/>
        </authorList>
    </citation>
    <scope>NUCLEOTIDE SEQUENCE [LARGE SCALE GENOMIC DNA]</scope>
</reference>
<keyword evidence="4" id="KW-0808">Transferase</keyword>
<evidence type="ECO:0000256" key="5">
    <source>
        <dbReference type="ARBA" id="ARBA00022968"/>
    </source>
</evidence>
<dbReference type="PANTHER" id="PTHR46012">
    <property type="entry name" value="IP22168P"/>
    <property type="match status" value="1"/>
</dbReference>
<keyword evidence="3" id="KW-0328">Glycosyltransferase</keyword>
<keyword evidence="6" id="KW-1133">Transmembrane helix</keyword>
<dbReference type="PANTHER" id="PTHR46012:SF2">
    <property type="entry name" value="IP22168P"/>
    <property type="match status" value="1"/>
</dbReference>
<feature type="transmembrane region" description="Helical" evidence="6">
    <location>
        <begin position="24"/>
        <end position="43"/>
    </location>
</feature>
<name>A0ABP0FSK3_CLALP</name>
<gene>
    <name evidence="7" type="ORF">CVLEPA_LOCUS11643</name>
</gene>
<organism evidence="7 8">
    <name type="scientific">Clavelina lepadiformis</name>
    <name type="common">Light-bulb sea squirt</name>
    <name type="synonym">Ascidia lepadiformis</name>
    <dbReference type="NCBI Taxonomy" id="159417"/>
    <lineage>
        <taxon>Eukaryota</taxon>
        <taxon>Metazoa</taxon>
        <taxon>Chordata</taxon>
        <taxon>Tunicata</taxon>
        <taxon>Ascidiacea</taxon>
        <taxon>Aplousobranchia</taxon>
        <taxon>Clavelinidae</taxon>
        <taxon>Clavelina</taxon>
    </lineage>
</organism>
<accession>A0ABP0FSK3</accession>
<dbReference type="Gene3D" id="3.90.550.10">
    <property type="entry name" value="Spore Coat Polysaccharide Biosynthesis Protein SpsA, Chain A"/>
    <property type="match status" value="1"/>
</dbReference>
<protein>
    <submittedName>
        <fullName evidence="7">Uncharacterized protein</fullName>
    </submittedName>
</protein>
<evidence type="ECO:0000256" key="4">
    <source>
        <dbReference type="ARBA" id="ARBA00022679"/>
    </source>
</evidence>
<proteinExistence type="inferred from homology"/>
<evidence type="ECO:0000256" key="1">
    <source>
        <dbReference type="ARBA" id="ARBA00004606"/>
    </source>
</evidence>
<comment type="similarity">
    <text evidence="2">Belongs to the glycosyltransferase 8 family.</text>
</comment>
<keyword evidence="6" id="KW-0812">Transmembrane</keyword>
<dbReference type="EMBL" id="CAWYQH010000079">
    <property type="protein sequence ID" value="CAK8681442.1"/>
    <property type="molecule type" value="Genomic_DNA"/>
</dbReference>
<keyword evidence="8" id="KW-1185">Reference proteome</keyword>
<evidence type="ECO:0000313" key="8">
    <source>
        <dbReference type="Proteomes" id="UP001642483"/>
    </source>
</evidence>
<comment type="caution">
    <text evidence="7">The sequence shown here is derived from an EMBL/GenBank/DDBJ whole genome shotgun (WGS) entry which is preliminary data.</text>
</comment>
<evidence type="ECO:0000256" key="3">
    <source>
        <dbReference type="ARBA" id="ARBA00022676"/>
    </source>
</evidence>
<keyword evidence="6" id="KW-0472">Membrane</keyword>
<sequence>MDIFQQIHGKLQDLDRRNLISISWIKRWIISLVVFFVLFSYTWTRLFSGINDDHIPKALRPLQAQLNDMDYVFHSEAQARSVRSKEINFVVFACAQNSEKTSASQVALKTLRTMKSATLSTRRIIHFHIFTEDKLFPTLIKLVDQWPNTITHRVSFDFHPTVYPEWIVHDKPHQDSGEVESNCDLAFMFIPNIIKDLDFVLYAKSGSTFLGSVDELWENLENYDDSNTLSVPVISKGMKCPISYEHFSDRFHQTFDPTLVLFDVYRLQEMIFYVPVTRLNNASANWLPINPKDYEVVEMTWNPNMILAYYNIFKNYIISPGKDLLNIIALFNPSRFNTLSCEWSFQLDDCTKPSVERCSASKCIGNVHLVNTRTVHPVYEKVCELIDDTKFDFFNNLSLEHDVKLLRKAVYKEWPAYSLCSLRNIDLFEAVISQRTKAV</sequence>
<evidence type="ECO:0000256" key="2">
    <source>
        <dbReference type="ARBA" id="ARBA00006351"/>
    </source>
</evidence>
<evidence type="ECO:0000313" key="7">
    <source>
        <dbReference type="EMBL" id="CAK8681442.1"/>
    </source>
</evidence>
<keyword evidence="5" id="KW-0735">Signal-anchor</keyword>
<dbReference type="Proteomes" id="UP001642483">
    <property type="component" value="Unassembled WGS sequence"/>
</dbReference>
<dbReference type="InterPro" id="IPR029044">
    <property type="entry name" value="Nucleotide-diphossugar_trans"/>
</dbReference>